<dbReference type="PANTHER" id="PTHR30032">
    <property type="entry name" value="N-ACETYLMURAMOYL-L-ALANINE AMIDASE-RELATED"/>
    <property type="match status" value="1"/>
</dbReference>
<evidence type="ECO:0000313" key="3">
    <source>
        <dbReference type="Proteomes" id="UP000237797"/>
    </source>
</evidence>
<comment type="caution">
    <text evidence="2">The sequence shown here is derived from an EMBL/GenBank/DDBJ whole genome shotgun (WGS) entry which is preliminary data.</text>
</comment>
<dbReference type="CDD" id="cd06583">
    <property type="entry name" value="PGRP"/>
    <property type="match status" value="1"/>
</dbReference>
<dbReference type="GO" id="GO:0008270">
    <property type="term" value="F:zinc ion binding"/>
    <property type="evidence" value="ECO:0007669"/>
    <property type="project" value="InterPro"/>
</dbReference>
<dbReference type="InterPro" id="IPR036505">
    <property type="entry name" value="Amidase/PGRP_sf"/>
</dbReference>
<dbReference type="InterPro" id="IPR006619">
    <property type="entry name" value="PGRP_domain_met/bac"/>
</dbReference>
<dbReference type="Gene3D" id="3.40.80.10">
    <property type="entry name" value="Peptidoglycan recognition protein-like"/>
    <property type="match status" value="1"/>
</dbReference>
<dbReference type="OrthoDB" id="9812621at2"/>
<dbReference type="InterPro" id="IPR002502">
    <property type="entry name" value="Amidase_domain"/>
</dbReference>
<dbReference type="EMBL" id="PVNE01000001">
    <property type="protein sequence ID" value="PRX42735.1"/>
    <property type="molecule type" value="Genomic_DNA"/>
</dbReference>
<dbReference type="AlphaFoldDB" id="A0A2T0LJQ0"/>
<name>A0A2T0LJQ0_9BACL</name>
<gene>
    <name evidence="2" type="ORF">CLV97_101225</name>
</gene>
<proteinExistence type="predicted"/>
<dbReference type="PANTHER" id="PTHR30032:SF8">
    <property type="entry name" value="GERMINATION-SPECIFIC N-ACETYLMURAMOYL-L-ALANINE AMIDASE"/>
    <property type="match status" value="1"/>
</dbReference>
<dbReference type="InterPro" id="IPR007253">
    <property type="entry name" value="Cell_wall-bd_2"/>
</dbReference>
<organism evidence="2 3">
    <name type="scientific">Planifilum fimeticola</name>
    <dbReference type="NCBI Taxonomy" id="201975"/>
    <lineage>
        <taxon>Bacteria</taxon>
        <taxon>Bacillati</taxon>
        <taxon>Bacillota</taxon>
        <taxon>Bacilli</taxon>
        <taxon>Bacillales</taxon>
        <taxon>Thermoactinomycetaceae</taxon>
        <taxon>Planifilum</taxon>
    </lineage>
</organism>
<dbReference type="InterPro" id="IPR051922">
    <property type="entry name" value="Bact_Sporulation_Assoc"/>
</dbReference>
<protein>
    <submittedName>
        <fullName evidence="2">Putative cell wall-binding protein</fullName>
    </submittedName>
</protein>
<evidence type="ECO:0000313" key="2">
    <source>
        <dbReference type="EMBL" id="PRX42735.1"/>
    </source>
</evidence>
<dbReference type="SMART" id="SM00701">
    <property type="entry name" value="PGRP"/>
    <property type="match status" value="1"/>
</dbReference>
<reference evidence="2 3" key="1">
    <citation type="submission" date="2018-03" db="EMBL/GenBank/DDBJ databases">
        <title>Genomic Encyclopedia of Archaeal and Bacterial Type Strains, Phase II (KMG-II): from individual species to whole genera.</title>
        <authorList>
            <person name="Goeker M."/>
        </authorList>
    </citation>
    <scope>NUCLEOTIDE SEQUENCE [LARGE SCALE GENOMIC DNA]</scope>
    <source>
        <strain evidence="2 3">DSM 44946</strain>
    </source>
</reference>
<evidence type="ECO:0000259" key="1">
    <source>
        <dbReference type="SMART" id="SM00701"/>
    </source>
</evidence>
<keyword evidence="3" id="KW-1185">Reference proteome</keyword>
<accession>A0A2T0LJQ0</accession>
<dbReference type="GO" id="GO:0009253">
    <property type="term" value="P:peptidoglycan catabolic process"/>
    <property type="evidence" value="ECO:0007669"/>
    <property type="project" value="InterPro"/>
</dbReference>
<sequence length="726" mass="80099">MFRRGLWTKFIFLGTMLSFALFVPAFPSSWAKNPAVKILAEEVRHEQPDEFAQGDLENLAVRAEGKQAELSVESGKTSGVYVSPVIKSRIVFTDVGVHWKDRSSFKKWGKPNELIEIAIRTSRDGKTWSSWKVVEVDEIEGPDHRKSEETFSKLIYGDRGRYIQYRIEMDTDGSKKPRIRDFKLTLINSEDGGKVETMTSLADILFKRAKAAFLDKPEVVSRAEWGADESLRYNSDGTEKWPREYDQVTHLVVHHTDTPVNDPDPAARVRSIYYYHTVTRNYGDIGYNAIIGSDGRIYEGRKGEDGDVLTPGVVGAHAYSFNYGSFGVAVMGTYESTALPDSLREKLIQLLAYQADLHGIDPLGKADFVRDYEYNDPNVPPVDKNVPTLLGHGNLPRASTQCPGDYIVNHLTGLRSDVGAAMRMKRLDGRNRYEVSVAISKEIGTSAASDTVVLARGDMFTDALSGGPLAHANHAPILLTTTDKLQASVKEEIKRRRPKKAIILGGTLSVSTYVEEELRSLGVQTIKRIDGRNRYAVSAGVAEQLAGVRTTDTAFVVSGQTYPDALSASSIAAQKGSPILMVTTDSVPSSIESFIKGHPEIKKFIIVGGPLTVSDNVKSQLSKYGTVTRISGSNRYDVNVNVVKHFNMSLNTVVFARGDMFTDALSGGPLAALSKGPLLLTKPEELHPKVNDLLKERPGEMKRAYLLGGTKSISTKTEKQIRNYLK</sequence>
<dbReference type="GO" id="GO:0008745">
    <property type="term" value="F:N-acetylmuramoyl-L-alanine amidase activity"/>
    <property type="evidence" value="ECO:0007669"/>
    <property type="project" value="InterPro"/>
</dbReference>
<dbReference type="Gene3D" id="3.40.50.12090">
    <property type="match status" value="2"/>
</dbReference>
<dbReference type="SUPFAM" id="SSF55846">
    <property type="entry name" value="N-acetylmuramoyl-L-alanine amidase-like"/>
    <property type="match status" value="1"/>
</dbReference>
<feature type="domain" description="Peptidoglycan recognition protein family" evidence="1">
    <location>
        <begin position="217"/>
        <end position="373"/>
    </location>
</feature>
<dbReference type="Proteomes" id="UP000237797">
    <property type="component" value="Unassembled WGS sequence"/>
</dbReference>
<dbReference type="Pfam" id="PF01510">
    <property type="entry name" value="Amidase_2"/>
    <property type="match status" value="1"/>
</dbReference>
<dbReference type="Pfam" id="PF04122">
    <property type="entry name" value="CW_binding_2"/>
    <property type="match status" value="3"/>
</dbReference>